<keyword evidence="3 5" id="KW-1133">Transmembrane helix</keyword>
<dbReference type="GO" id="GO:0034486">
    <property type="term" value="P:vacuolar transmembrane transport"/>
    <property type="evidence" value="ECO:0007669"/>
    <property type="project" value="TreeGrafter"/>
</dbReference>
<dbReference type="Proteomes" id="UP000268093">
    <property type="component" value="Unassembled WGS sequence"/>
</dbReference>
<reference evidence="7 8" key="1">
    <citation type="journal article" date="2018" name="New Phytol.">
        <title>Phylogenomics of Endogonaceae and evolution of mycorrhizas within Mucoromycota.</title>
        <authorList>
            <person name="Chang Y."/>
            <person name="Desiro A."/>
            <person name="Na H."/>
            <person name="Sandor L."/>
            <person name="Lipzen A."/>
            <person name="Clum A."/>
            <person name="Barry K."/>
            <person name="Grigoriev I.V."/>
            <person name="Martin F.M."/>
            <person name="Stajich J.E."/>
            <person name="Smith M.E."/>
            <person name="Bonito G."/>
            <person name="Spatafora J.W."/>
        </authorList>
    </citation>
    <scope>NUCLEOTIDE SEQUENCE [LARGE SCALE GENOMIC DNA]</scope>
    <source>
        <strain evidence="7 8">GMNB39</strain>
    </source>
</reference>
<dbReference type="GO" id="GO:0015379">
    <property type="term" value="F:potassium:chloride symporter activity"/>
    <property type="evidence" value="ECO:0007669"/>
    <property type="project" value="TreeGrafter"/>
</dbReference>
<proteinExistence type="predicted"/>
<name>A0A433DBL0_9FUNG</name>
<gene>
    <name evidence="7" type="ORF">BC936DRAFT_144805</name>
</gene>
<comment type="caution">
    <text evidence="7">The sequence shown here is derived from an EMBL/GenBank/DDBJ whole genome shotgun (WGS) entry which is preliminary data.</text>
</comment>
<dbReference type="PANTHER" id="PTHR11827">
    <property type="entry name" value="SOLUTE CARRIER FAMILY 12, CATION COTRANSPORTERS"/>
    <property type="match status" value="1"/>
</dbReference>
<protein>
    <submittedName>
        <fullName evidence="7">Amino acid permease/ SLC12A domain-containing protein</fullName>
    </submittedName>
</protein>
<keyword evidence="4 5" id="KW-0472">Membrane</keyword>
<dbReference type="InterPro" id="IPR004842">
    <property type="entry name" value="SLC12A_fam"/>
</dbReference>
<dbReference type="InterPro" id="IPR004841">
    <property type="entry name" value="AA-permease/SLC12A_dom"/>
</dbReference>
<dbReference type="AlphaFoldDB" id="A0A433DBL0"/>
<dbReference type="GO" id="GO:0055064">
    <property type="term" value="P:chloride ion homeostasis"/>
    <property type="evidence" value="ECO:0007669"/>
    <property type="project" value="TreeGrafter"/>
</dbReference>
<feature type="non-terminal residue" evidence="7">
    <location>
        <position position="146"/>
    </location>
</feature>
<dbReference type="Gene3D" id="1.20.1740.10">
    <property type="entry name" value="Amino acid/polyamine transporter I"/>
    <property type="match status" value="1"/>
</dbReference>
<evidence type="ECO:0000259" key="6">
    <source>
        <dbReference type="Pfam" id="PF00324"/>
    </source>
</evidence>
<evidence type="ECO:0000256" key="3">
    <source>
        <dbReference type="ARBA" id="ARBA00022989"/>
    </source>
</evidence>
<dbReference type="OrthoDB" id="2020542at2759"/>
<dbReference type="EMBL" id="RBNI01003553">
    <property type="protein sequence ID" value="RUP48233.1"/>
    <property type="molecule type" value="Genomic_DNA"/>
</dbReference>
<organism evidence="7 8">
    <name type="scientific">Jimgerdemannia flammicorona</name>
    <dbReference type="NCBI Taxonomy" id="994334"/>
    <lineage>
        <taxon>Eukaryota</taxon>
        <taxon>Fungi</taxon>
        <taxon>Fungi incertae sedis</taxon>
        <taxon>Mucoromycota</taxon>
        <taxon>Mucoromycotina</taxon>
        <taxon>Endogonomycetes</taxon>
        <taxon>Endogonales</taxon>
        <taxon>Endogonaceae</taxon>
        <taxon>Jimgerdemannia</taxon>
    </lineage>
</organism>
<feature type="transmembrane region" description="Helical" evidence="5">
    <location>
        <begin position="7"/>
        <end position="28"/>
    </location>
</feature>
<feature type="domain" description="Amino acid permease/ SLC12A" evidence="6">
    <location>
        <begin position="1"/>
        <end position="132"/>
    </location>
</feature>
<keyword evidence="2 5" id="KW-0812">Transmembrane</keyword>
<accession>A0A433DBL0</accession>
<evidence type="ECO:0000256" key="4">
    <source>
        <dbReference type="ARBA" id="ARBA00023136"/>
    </source>
</evidence>
<sequence length="146" mass="15838">MQPYARTSVYLAAILLISTISIFISFLFKSPFSVPEKNINYTGFRLATLRENLWPKFTVAPVAGNEGGSPETFQSVFSVLFPACNGILAGAQLSGDLRDPSKSIPKGTLTAVAITYVTYSIIVILMGGSIDRASMYNNLNIFEDVS</sequence>
<dbReference type="GO" id="GO:0006884">
    <property type="term" value="P:cell volume homeostasis"/>
    <property type="evidence" value="ECO:0007669"/>
    <property type="project" value="TreeGrafter"/>
</dbReference>
<evidence type="ECO:0000256" key="5">
    <source>
        <dbReference type="SAM" id="Phobius"/>
    </source>
</evidence>
<dbReference type="GO" id="GO:0055075">
    <property type="term" value="P:potassium ion homeostasis"/>
    <property type="evidence" value="ECO:0007669"/>
    <property type="project" value="TreeGrafter"/>
</dbReference>
<evidence type="ECO:0000313" key="7">
    <source>
        <dbReference type="EMBL" id="RUP48233.1"/>
    </source>
</evidence>
<comment type="subcellular location">
    <subcellularLocation>
        <location evidence="1">Membrane</location>
        <topology evidence="1">Multi-pass membrane protein</topology>
    </subcellularLocation>
</comment>
<evidence type="ECO:0000256" key="1">
    <source>
        <dbReference type="ARBA" id="ARBA00004141"/>
    </source>
</evidence>
<evidence type="ECO:0000313" key="8">
    <source>
        <dbReference type="Proteomes" id="UP000268093"/>
    </source>
</evidence>
<dbReference type="GO" id="GO:0005774">
    <property type="term" value="C:vacuolar membrane"/>
    <property type="evidence" value="ECO:0007669"/>
    <property type="project" value="TreeGrafter"/>
</dbReference>
<feature type="transmembrane region" description="Helical" evidence="5">
    <location>
        <begin position="107"/>
        <end position="130"/>
    </location>
</feature>
<keyword evidence="8" id="KW-1185">Reference proteome</keyword>
<evidence type="ECO:0000256" key="2">
    <source>
        <dbReference type="ARBA" id="ARBA00022692"/>
    </source>
</evidence>
<dbReference type="Pfam" id="PF00324">
    <property type="entry name" value="AA_permease"/>
    <property type="match status" value="1"/>
</dbReference>
<dbReference type="PANTHER" id="PTHR11827:SF72">
    <property type="entry name" value="GH08340P"/>
    <property type="match status" value="1"/>
</dbReference>